<evidence type="ECO:0000256" key="1">
    <source>
        <dbReference type="SAM" id="MobiDB-lite"/>
    </source>
</evidence>
<dbReference type="STRING" id="57577.A0A2K3L1V9"/>
<gene>
    <name evidence="2" type="ORF">L195_g028405</name>
</gene>
<name>A0A2K3L1V9_TRIPR</name>
<dbReference type="Proteomes" id="UP000236291">
    <property type="component" value="Unassembled WGS sequence"/>
</dbReference>
<feature type="region of interest" description="Disordered" evidence="1">
    <location>
        <begin position="87"/>
        <end position="109"/>
    </location>
</feature>
<organism evidence="2 3">
    <name type="scientific">Trifolium pratense</name>
    <name type="common">Red clover</name>
    <dbReference type="NCBI Taxonomy" id="57577"/>
    <lineage>
        <taxon>Eukaryota</taxon>
        <taxon>Viridiplantae</taxon>
        <taxon>Streptophyta</taxon>
        <taxon>Embryophyta</taxon>
        <taxon>Tracheophyta</taxon>
        <taxon>Spermatophyta</taxon>
        <taxon>Magnoliopsida</taxon>
        <taxon>eudicotyledons</taxon>
        <taxon>Gunneridae</taxon>
        <taxon>Pentapetalae</taxon>
        <taxon>rosids</taxon>
        <taxon>fabids</taxon>
        <taxon>Fabales</taxon>
        <taxon>Fabaceae</taxon>
        <taxon>Papilionoideae</taxon>
        <taxon>50 kb inversion clade</taxon>
        <taxon>NPAAA clade</taxon>
        <taxon>Hologalegina</taxon>
        <taxon>IRL clade</taxon>
        <taxon>Trifolieae</taxon>
        <taxon>Trifolium</taxon>
    </lineage>
</organism>
<evidence type="ECO:0000313" key="3">
    <source>
        <dbReference type="Proteomes" id="UP000236291"/>
    </source>
</evidence>
<protein>
    <submittedName>
        <fullName evidence="2">Putative ubiquitin-conjugating enzyme E2 25-like protein</fullName>
    </submittedName>
</protein>
<comment type="caution">
    <text evidence="2">The sequence shown here is derived from an EMBL/GenBank/DDBJ whole genome shotgun (WGS) entry which is preliminary data.</text>
</comment>
<sequence length="180" mass="20395">MGSEAFINRFSPTKVVHLSRFKSDHDAIMVMLEANEYMVRKKRIHRDSSSSSSFHSSFVGQNGSLYPQGIESENPWLNSSYNFDPPFEHGHGKSATSGHNGASVASPGLTTITDETKNETLRKFQNFKQFDTVDDASDHHFVHQNSSTKQNPKNWAKKIQGEWKILEKHLPGEYKIPDTK</sequence>
<accession>A0A2K3L1V9</accession>
<reference evidence="2 3" key="2">
    <citation type="journal article" date="2017" name="Front. Plant Sci.">
        <title>Gene Classification and Mining of Molecular Markers Useful in Red Clover (Trifolium pratense) Breeding.</title>
        <authorList>
            <person name="Istvanek J."/>
            <person name="Dluhosova J."/>
            <person name="Dluhos P."/>
            <person name="Patkova L."/>
            <person name="Nedelnik J."/>
            <person name="Repkova J."/>
        </authorList>
    </citation>
    <scope>NUCLEOTIDE SEQUENCE [LARGE SCALE GENOMIC DNA]</scope>
    <source>
        <strain evidence="3">cv. Tatra</strain>
        <tissue evidence="2">Young leaves</tissue>
    </source>
</reference>
<dbReference type="ExpressionAtlas" id="A0A2K3L1V9">
    <property type="expression patterns" value="baseline"/>
</dbReference>
<dbReference type="Gene3D" id="3.10.110.10">
    <property type="entry name" value="Ubiquitin Conjugating Enzyme"/>
    <property type="match status" value="1"/>
</dbReference>
<proteinExistence type="predicted"/>
<evidence type="ECO:0000313" key="2">
    <source>
        <dbReference type="EMBL" id="PNX72513.1"/>
    </source>
</evidence>
<dbReference type="EMBL" id="ASHM01024743">
    <property type="protein sequence ID" value="PNX72513.1"/>
    <property type="molecule type" value="Genomic_DNA"/>
</dbReference>
<dbReference type="AlphaFoldDB" id="A0A2K3L1V9"/>
<reference evidence="2 3" key="1">
    <citation type="journal article" date="2014" name="Am. J. Bot.">
        <title>Genome assembly and annotation for red clover (Trifolium pratense; Fabaceae).</title>
        <authorList>
            <person name="Istvanek J."/>
            <person name="Jaros M."/>
            <person name="Krenek A."/>
            <person name="Repkova J."/>
        </authorList>
    </citation>
    <scope>NUCLEOTIDE SEQUENCE [LARGE SCALE GENOMIC DNA]</scope>
    <source>
        <strain evidence="3">cv. Tatra</strain>
        <tissue evidence="2">Young leaves</tissue>
    </source>
</reference>
<dbReference type="InterPro" id="IPR016135">
    <property type="entry name" value="UBQ-conjugating_enzyme/RWD"/>
</dbReference>